<proteinExistence type="predicted"/>
<reference evidence="2" key="1">
    <citation type="journal article" date="2024" name="Proc. Natl. Acad. Sci. U.S.A.">
        <title>Extraordinary preservation of gene collinearity over three hundred million years revealed in homosporous lycophytes.</title>
        <authorList>
            <person name="Li C."/>
            <person name="Wickell D."/>
            <person name="Kuo L.Y."/>
            <person name="Chen X."/>
            <person name="Nie B."/>
            <person name="Liao X."/>
            <person name="Peng D."/>
            <person name="Ji J."/>
            <person name="Jenkins J."/>
            <person name="Williams M."/>
            <person name="Shu S."/>
            <person name="Plott C."/>
            <person name="Barry K."/>
            <person name="Rajasekar S."/>
            <person name="Grimwood J."/>
            <person name="Han X."/>
            <person name="Sun S."/>
            <person name="Hou Z."/>
            <person name="He W."/>
            <person name="Dai G."/>
            <person name="Sun C."/>
            <person name="Schmutz J."/>
            <person name="Leebens-Mack J.H."/>
            <person name="Li F.W."/>
            <person name="Wang L."/>
        </authorList>
    </citation>
    <scope>NUCLEOTIDE SEQUENCE [LARGE SCALE GENOMIC DNA]</scope>
    <source>
        <strain evidence="2">cv. PW_Plant_1</strain>
    </source>
</reference>
<evidence type="ECO:0000313" key="2">
    <source>
        <dbReference type="Proteomes" id="UP001162992"/>
    </source>
</evidence>
<dbReference type="Proteomes" id="UP001162992">
    <property type="component" value="Chromosome 17"/>
</dbReference>
<organism evidence="1 2">
    <name type="scientific">Diphasiastrum complanatum</name>
    <name type="common">Issler's clubmoss</name>
    <name type="synonym">Lycopodium complanatum</name>
    <dbReference type="NCBI Taxonomy" id="34168"/>
    <lineage>
        <taxon>Eukaryota</taxon>
        <taxon>Viridiplantae</taxon>
        <taxon>Streptophyta</taxon>
        <taxon>Embryophyta</taxon>
        <taxon>Tracheophyta</taxon>
        <taxon>Lycopodiopsida</taxon>
        <taxon>Lycopodiales</taxon>
        <taxon>Lycopodiaceae</taxon>
        <taxon>Lycopodioideae</taxon>
        <taxon>Diphasiastrum</taxon>
    </lineage>
</organism>
<comment type="caution">
    <text evidence="1">The sequence shown here is derived from an EMBL/GenBank/DDBJ whole genome shotgun (WGS) entry which is preliminary data.</text>
</comment>
<accession>A0ACC2B735</accession>
<dbReference type="EMBL" id="CM055108">
    <property type="protein sequence ID" value="KAJ7525574.1"/>
    <property type="molecule type" value="Genomic_DNA"/>
</dbReference>
<sequence>MPKKAVHLFSDQSEMEKRVRSVRDHAGCQIFNRKPSASFQQNILSKKPKLKNEYFHVPSDEILPFSPQKGSLPLEKLYPTDLFDGSNPPRSCLLGHGSPLHMPESLEFEEALQPCTGYSLDSPFYFDNCPIVYPQKQQKHLAYKETTGFDCDELNVPFGEESNESTGSKRKQTHFPDFKGTREGVSVRLVNRSKTSDECQNSSTPRLDSKDFQKHIQESNNLVSPWLDCEAMKTIGELKESIRLLAKLKEKEVQNVNSKPAGQHCLNSKKASQFAKKDDSRNTVKETLQQILHATTEQKAKGSPPVQGRREENGSFVGCRGLGTDSRKGKEPSRILLEDKKPVKHIFSPENSNQTRFYKGEIAPERRIDLKGDYDSCNQGHSNRMVSENNNGDKNKSTPNVIARLMGLDAMPERKGSIPPKLKKGPNSDDASLRKGRLFDKHQKETAKNQGIDTILQHQRQQAVQNLRSWAKNECSVGETIEQDKSNIQLRENGKTHTKALSKQQSVEAASQLEILNGRRHTKYHSYVSVPAARHSTDEIVRASQEMNGVGNATLQRAFEKHNLFQEHFANKKQPYQIPVSITSHGLDGETEGRIRQLRLQNVLEKHKSLKEIVEKMRLKGLLSSPLSEKMREIQHQKPIEEVPQMKLTDENVGSKTDDFRSLDLVVEKEAIPTKFKEAAIVLIKPISGIEESTFTVPARGPLLIGHSQSSSMVMPHKSGTVPARIVESKKISDKKLNENAESNSRIFKSHKFAPRKDGSQITEPKNSHRQQFEGLQLYEQQMEKGSHFKPSEELLPAPPIFDLLISMSKRQFSSKDSTTGGTDCVVLRDFRNAEKTIPEALQNSPLLGKLYGEFSAKKRGADCEELFLREINVQHKGVTPCVIKLPVICHKVKSVKSYDEEHGLDMQLTLTARKAKITIDSSRLHFIPDDATNLPFMKEVDKCSTITGVDSQTEAFFSRKELACQSAVQCSGGVLSSEKIAIDISGAALGKRAEDWESLRDQLPEKEGKYSRNRRDVSNCQTLDVSRLFLNDISEISYKLEEVDIAGVRGLARCRNSQRVDKNAQKTLMDAKLHANLELLKIELQKVEYIKTQKTAKESPVEADICRGELHLNASVEKISDTSARDCLLHLYTCKSQEAEKLKSSKAMKADVEEKTNMDREGTLEGHKSGTRSLDDKLIKNASKGDPAKQLLDEHAAQWQPAQIVSADVEKHSPVSVLDIHFQEDEHVHATTSSYATKSQESPPQIPLASSRSRRSLDFSFQRHVDNVLQEVDAMQKLTGIVYTTFQTDVPSYLNSTDKKDQLQENLSVINSKNFQWQDDKIASIKDISKISGVAETSQLLTKAQTPATEENQQKGLTNEGEIHSYWKIDDASKIDKMGKSALHTAERRLHFECVNEIFVKRLLRFVDPHPWLSFSRPILPSPPCKQLVQQTWKELGELPCVPVEDACDMLHILLEHDLAQIPSQWSDLEADTVEVGLHLASLIFEDAVVEMICDLVFLTEARKVK</sequence>
<evidence type="ECO:0000313" key="1">
    <source>
        <dbReference type="EMBL" id="KAJ7525574.1"/>
    </source>
</evidence>
<keyword evidence="2" id="KW-1185">Reference proteome</keyword>
<name>A0ACC2B735_DIPCM</name>
<gene>
    <name evidence="1" type="ORF">O6H91_17G057100</name>
</gene>
<protein>
    <submittedName>
        <fullName evidence="1">Uncharacterized protein</fullName>
    </submittedName>
</protein>